<dbReference type="OrthoDB" id="6269570at2"/>
<evidence type="ECO:0000256" key="1">
    <source>
        <dbReference type="SAM" id="Phobius"/>
    </source>
</evidence>
<sequence length="151" mass="17089">MKSTISLAQYVKKRNGVPLGASGSMRNMLFRAFGAPSFPVFWQYWNPIWGYYLSRNVMRPLSEFLPTSLAIVTTFLVSGALHDIAVSIVKWRTVLFFTPWFGIMGLMVIVSKKSGVSYGQFSWLVRALINASFVLVSLGVTYFMKTMYAYP</sequence>
<feature type="transmembrane region" description="Helical" evidence="1">
    <location>
        <begin position="123"/>
        <end position="144"/>
    </location>
</feature>
<reference evidence="2 3" key="1">
    <citation type="submission" date="2019-04" db="EMBL/GenBank/DDBJ databases">
        <title>Alteromonas portus sp. nov., an alginate lyase-excreting marine bacterium.</title>
        <authorList>
            <person name="Huang H."/>
            <person name="Mo K."/>
            <person name="Bao S."/>
        </authorList>
    </citation>
    <scope>NUCLEOTIDE SEQUENCE [LARGE SCALE GENOMIC DNA]</scope>
    <source>
        <strain evidence="2 3">HB161718</strain>
    </source>
</reference>
<dbReference type="EMBL" id="SWCO01000002">
    <property type="protein sequence ID" value="TKB04426.1"/>
    <property type="molecule type" value="Genomic_DNA"/>
</dbReference>
<feature type="transmembrane region" description="Helical" evidence="1">
    <location>
        <begin position="93"/>
        <end position="111"/>
    </location>
</feature>
<dbReference type="Proteomes" id="UP000305471">
    <property type="component" value="Unassembled WGS sequence"/>
</dbReference>
<comment type="caution">
    <text evidence="2">The sequence shown here is derived from an EMBL/GenBank/DDBJ whole genome shotgun (WGS) entry which is preliminary data.</text>
</comment>
<name>A0A4V5NNM7_9ALTE</name>
<dbReference type="RefSeq" id="WP_136781428.1">
    <property type="nucleotide sequence ID" value="NZ_SWCO01000002.1"/>
</dbReference>
<organism evidence="2 3">
    <name type="scientific">Alteromonas portus</name>
    <dbReference type="NCBI Taxonomy" id="2565549"/>
    <lineage>
        <taxon>Bacteria</taxon>
        <taxon>Pseudomonadati</taxon>
        <taxon>Pseudomonadota</taxon>
        <taxon>Gammaproteobacteria</taxon>
        <taxon>Alteromonadales</taxon>
        <taxon>Alteromonadaceae</taxon>
        <taxon>Alteromonas/Salinimonas group</taxon>
        <taxon>Alteromonas</taxon>
    </lineage>
</organism>
<keyword evidence="1" id="KW-0812">Transmembrane</keyword>
<feature type="transmembrane region" description="Helical" evidence="1">
    <location>
        <begin position="65"/>
        <end position="86"/>
    </location>
</feature>
<keyword evidence="3" id="KW-1185">Reference proteome</keyword>
<dbReference type="GO" id="GO:0016746">
    <property type="term" value="F:acyltransferase activity"/>
    <property type="evidence" value="ECO:0007669"/>
    <property type="project" value="UniProtKB-KW"/>
</dbReference>
<dbReference type="AlphaFoldDB" id="A0A4V5NNM7"/>
<keyword evidence="2" id="KW-0012">Acyltransferase</keyword>
<keyword evidence="2" id="KW-0808">Transferase</keyword>
<evidence type="ECO:0000313" key="2">
    <source>
        <dbReference type="EMBL" id="TKB04426.1"/>
    </source>
</evidence>
<keyword evidence="1" id="KW-0472">Membrane</keyword>
<keyword evidence="1" id="KW-1133">Transmembrane helix</keyword>
<gene>
    <name evidence="2" type="ORF">E5672_06395</name>
</gene>
<protein>
    <submittedName>
        <fullName evidence="2">Acyltransferase</fullName>
    </submittedName>
</protein>
<evidence type="ECO:0000313" key="3">
    <source>
        <dbReference type="Proteomes" id="UP000305471"/>
    </source>
</evidence>
<accession>A0A4V5NNM7</accession>
<proteinExistence type="predicted"/>